<evidence type="ECO:0000256" key="4">
    <source>
        <dbReference type="ARBA" id="ARBA00023717"/>
    </source>
</evidence>
<evidence type="ECO:0000256" key="5">
    <source>
        <dbReference type="RuleBase" id="RU003707"/>
    </source>
</evidence>
<dbReference type="InterPro" id="IPR001753">
    <property type="entry name" value="Enoyl-CoA_hydra/iso"/>
</dbReference>
<sequence length="255" mass="26285">MGNVTVDRSDVVGIVTLDSPENRNALSTDVLVELADALESLDADPDVRAAVLTGGPSLFASGADVRLLRSISPVEYAASARATSWRRIGGVETVLVAAVAGYALGGGCELALAADLVVAADTAVFGQPEVRLGLVPGAGGTQRWARAAGRYAAAGIVLTGRDVDAFEARSLGLVHRIVPAERLVPAAVAVAASVAANGPLAVRAARGALRRAEELPLSAALDHERAQLLAMLATEDHVEGIDALLEKRFPRFTGR</sequence>
<dbReference type="PANTHER" id="PTHR11941:SF54">
    <property type="entry name" value="ENOYL-COA HYDRATASE, MITOCHONDRIAL"/>
    <property type="match status" value="1"/>
</dbReference>
<dbReference type="GO" id="GO:0004300">
    <property type="term" value="F:enoyl-CoA hydratase activity"/>
    <property type="evidence" value="ECO:0007669"/>
    <property type="project" value="UniProtKB-EC"/>
</dbReference>
<dbReference type="SUPFAM" id="SSF52096">
    <property type="entry name" value="ClpP/crotonase"/>
    <property type="match status" value="1"/>
</dbReference>
<dbReference type="Pfam" id="PF00378">
    <property type="entry name" value="ECH_1"/>
    <property type="match status" value="1"/>
</dbReference>
<dbReference type="PANTHER" id="PTHR11941">
    <property type="entry name" value="ENOYL-COA HYDRATASE-RELATED"/>
    <property type="match status" value="1"/>
</dbReference>
<dbReference type="InterPro" id="IPR014748">
    <property type="entry name" value="Enoyl-CoA_hydra_C"/>
</dbReference>
<dbReference type="Proteomes" id="UP000294927">
    <property type="component" value="Unassembled WGS sequence"/>
</dbReference>
<comment type="caution">
    <text evidence="6">The sequence shown here is derived from an EMBL/GenBank/DDBJ whole genome shotgun (WGS) entry which is preliminary data.</text>
</comment>
<evidence type="ECO:0000256" key="3">
    <source>
        <dbReference type="ARBA" id="ARBA00023709"/>
    </source>
</evidence>
<dbReference type="Gene3D" id="3.90.226.10">
    <property type="entry name" value="2-enoyl-CoA Hydratase, Chain A, domain 1"/>
    <property type="match status" value="1"/>
</dbReference>
<dbReference type="Gene3D" id="1.10.12.10">
    <property type="entry name" value="Lyase 2-enoyl-coa Hydratase, Chain A, domain 2"/>
    <property type="match status" value="1"/>
</dbReference>
<evidence type="ECO:0000313" key="6">
    <source>
        <dbReference type="EMBL" id="TDV57537.1"/>
    </source>
</evidence>
<dbReference type="PROSITE" id="PS00166">
    <property type="entry name" value="ENOYL_COA_HYDRATASE"/>
    <property type="match status" value="1"/>
</dbReference>
<organism evidence="6 7">
    <name type="scientific">Actinophytocola oryzae</name>
    <dbReference type="NCBI Taxonomy" id="502181"/>
    <lineage>
        <taxon>Bacteria</taxon>
        <taxon>Bacillati</taxon>
        <taxon>Actinomycetota</taxon>
        <taxon>Actinomycetes</taxon>
        <taxon>Pseudonocardiales</taxon>
        <taxon>Pseudonocardiaceae</taxon>
    </lineage>
</organism>
<protein>
    <submittedName>
        <fullName evidence="6">Short chain enoyl-CoA hydratase</fullName>
    </submittedName>
</protein>
<name>A0A4R7W742_9PSEU</name>
<evidence type="ECO:0000256" key="2">
    <source>
        <dbReference type="ARBA" id="ARBA00023239"/>
    </source>
</evidence>
<proteinExistence type="inferred from homology"/>
<dbReference type="InterPro" id="IPR029045">
    <property type="entry name" value="ClpP/crotonase-like_dom_sf"/>
</dbReference>
<keyword evidence="7" id="KW-1185">Reference proteome</keyword>
<dbReference type="RefSeq" id="WP_133900794.1">
    <property type="nucleotide sequence ID" value="NZ_SOCP01000001.1"/>
</dbReference>
<dbReference type="AlphaFoldDB" id="A0A4R7W742"/>
<accession>A0A4R7W742</accession>
<dbReference type="InterPro" id="IPR018376">
    <property type="entry name" value="Enoyl-CoA_hyd/isom_CS"/>
</dbReference>
<evidence type="ECO:0000313" key="7">
    <source>
        <dbReference type="Proteomes" id="UP000294927"/>
    </source>
</evidence>
<reference evidence="6 7" key="1">
    <citation type="submission" date="2019-03" db="EMBL/GenBank/DDBJ databases">
        <title>Genomic Encyclopedia of Archaeal and Bacterial Type Strains, Phase II (KMG-II): from individual species to whole genera.</title>
        <authorList>
            <person name="Goeker M."/>
        </authorList>
    </citation>
    <scope>NUCLEOTIDE SEQUENCE [LARGE SCALE GENOMIC DNA]</scope>
    <source>
        <strain evidence="6 7">DSM 45499</strain>
    </source>
</reference>
<dbReference type="GO" id="GO:0006635">
    <property type="term" value="P:fatty acid beta-oxidation"/>
    <property type="evidence" value="ECO:0007669"/>
    <property type="project" value="TreeGrafter"/>
</dbReference>
<dbReference type="EMBL" id="SOCP01000001">
    <property type="protein sequence ID" value="TDV57537.1"/>
    <property type="molecule type" value="Genomic_DNA"/>
</dbReference>
<dbReference type="OrthoDB" id="8452484at2"/>
<gene>
    <name evidence="6" type="ORF">CLV71_101408</name>
</gene>
<evidence type="ECO:0000256" key="1">
    <source>
        <dbReference type="ARBA" id="ARBA00005254"/>
    </source>
</evidence>
<keyword evidence="2" id="KW-0456">Lyase</keyword>
<dbReference type="CDD" id="cd06558">
    <property type="entry name" value="crotonase-like"/>
    <property type="match status" value="1"/>
</dbReference>
<comment type="catalytic activity">
    <reaction evidence="4">
        <text>a 4-saturated-(3S)-3-hydroxyacyl-CoA = a (3E)-enoyl-CoA + H2O</text>
        <dbReference type="Rhea" id="RHEA:20724"/>
        <dbReference type="ChEBI" id="CHEBI:15377"/>
        <dbReference type="ChEBI" id="CHEBI:58521"/>
        <dbReference type="ChEBI" id="CHEBI:137480"/>
        <dbReference type="EC" id="4.2.1.17"/>
    </reaction>
</comment>
<comment type="catalytic activity">
    <reaction evidence="3">
        <text>a (3S)-3-hydroxyacyl-CoA = a (2E)-enoyl-CoA + H2O</text>
        <dbReference type="Rhea" id="RHEA:16105"/>
        <dbReference type="ChEBI" id="CHEBI:15377"/>
        <dbReference type="ChEBI" id="CHEBI:57318"/>
        <dbReference type="ChEBI" id="CHEBI:58856"/>
        <dbReference type="EC" id="4.2.1.17"/>
    </reaction>
</comment>
<comment type="similarity">
    <text evidence="1 5">Belongs to the enoyl-CoA hydratase/isomerase family.</text>
</comment>